<dbReference type="InterPro" id="IPR002925">
    <property type="entry name" value="Dienelactn_hydro"/>
</dbReference>
<name>A0A6I3IEZ2_9MICO</name>
<dbReference type="PANTHER" id="PTHR46623">
    <property type="entry name" value="CARBOXYMETHYLENEBUTENOLIDASE-RELATED"/>
    <property type="match status" value="1"/>
</dbReference>
<gene>
    <name evidence="2" type="ORF">GGG17_11345</name>
</gene>
<dbReference type="Proteomes" id="UP000431092">
    <property type="component" value="Unassembled WGS sequence"/>
</dbReference>
<feature type="domain" description="Dienelactone hydrolase" evidence="1">
    <location>
        <begin position="17"/>
        <end position="246"/>
    </location>
</feature>
<accession>A0A6I3IEZ2</accession>
<dbReference type="Pfam" id="PF01738">
    <property type="entry name" value="DLH"/>
    <property type="match status" value="1"/>
</dbReference>
<evidence type="ECO:0000313" key="3">
    <source>
        <dbReference type="Proteomes" id="UP000431092"/>
    </source>
</evidence>
<sequence>MAVFEELDLPMPDGVCDAYLARPAEEGPHPPVLMIMDAIGLRPRLREMAERLADDGYVVLAPNVYYRAGRQPLLDPSLLAAERGEERHTAITGLLASLTPDRWRADGPTYLEHCRARDDVADDDVRVVGYCMGGGLALRLAAQCPDDVAAICGFHAGRLVTDGPDSPHHVLPDVEARIYFGFADEDPSMTSAQIERLRLAAEEADCDYEGEIYAGARHGFTMSDLPAYDERATARHWEALLQVFDEA</sequence>
<organism evidence="2 3">
    <name type="scientific">Arsenicicoccus cauae</name>
    <dbReference type="NCBI Taxonomy" id="2663847"/>
    <lineage>
        <taxon>Bacteria</taxon>
        <taxon>Bacillati</taxon>
        <taxon>Actinomycetota</taxon>
        <taxon>Actinomycetes</taxon>
        <taxon>Micrococcales</taxon>
        <taxon>Intrasporangiaceae</taxon>
        <taxon>Arsenicicoccus</taxon>
    </lineage>
</organism>
<protein>
    <submittedName>
        <fullName evidence="2">Dienelactone hydrolase family protein</fullName>
    </submittedName>
</protein>
<dbReference type="InterPro" id="IPR051049">
    <property type="entry name" value="Dienelactone_hydrolase-like"/>
</dbReference>
<dbReference type="SUPFAM" id="SSF53474">
    <property type="entry name" value="alpha/beta-Hydrolases"/>
    <property type="match status" value="1"/>
</dbReference>
<evidence type="ECO:0000313" key="2">
    <source>
        <dbReference type="EMBL" id="MTB72552.1"/>
    </source>
</evidence>
<dbReference type="InterPro" id="IPR029058">
    <property type="entry name" value="AB_hydrolase_fold"/>
</dbReference>
<keyword evidence="2" id="KW-0378">Hydrolase</keyword>
<evidence type="ECO:0000259" key="1">
    <source>
        <dbReference type="Pfam" id="PF01738"/>
    </source>
</evidence>
<dbReference type="RefSeq" id="WP_154593821.1">
    <property type="nucleotide sequence ID" value="NZ_WLVL01000039.1"/>
</dbReference>
<dbReference type="AlphaFoldDB" id="A0A6I3IEZ2"/>
<comment type="caution">
    <text evidence="2">The sequence shown here is derived from an EMBL/GenBank/DDBJ whole genome shotgun (WGS) entry which is preliminary data.</text>
</comment>
<dbReference type="PANTHER" id="PTHR46623:SF10">
    <property type="entry name" value="CARBOXYMETHYLENEBUTENOLIDASE HOMOLOG"/>
    <property type="match status" value="1"/>
</dbReference>
<dbReference type="GO" id="GO:0016787">
    <property type="term" value="F:hydrolase activity"/>
    <property type="evidence" value="ECO:0007669"/>
    <property type="project" value="UniProtKB-KW"/>
</dbReference>
<proteinExistence type="predicted"/>
<reference evidence="2 3" key="1">
    <citation type="submission" date="2019-11" db="EMBL/GenBank/DDBJ databases">
        <title>Whole genome sequencing identifies a novel species of the genus Arsenicicoccus isolated from human blood.</title>
        <authorList>
            <person name="Jeong J.H."/>
            <person name="Kweon O.J."/>
            <person name="Kim H.R."/>
            <person name="Kim T.-H."/>
            <person name="Ha S.-M."/>
            <person name="Lee M.-K."/>
        </authorList>
    </citation>
    <scope>NUCLEOTIDE SEQUENCE [LARGE SCALE GENOMIC DNA]</scope>
    <source>
        <strain evidence="2 3">MKL-02</strain>
    </source>
</reference>
<dbReference type="Gene3D" id="3.40.50.1820">
    <property type="entry name" value="alpha/beta hydrolase"/>
    <property type="match status" value="1"/>
</dbReference>
<dbReference type="EMBL" id="WLVL01000039">
    <property type="protein sequence ID" value="MTB72552.1"/>
    <property type="molecule type" value="Genomic_DNA"/>
</dbReference>
<keyword evidence="3" id="KW-1185">Reference proteome</keyword>